<dbReference type="RefSeq" id="WP_271325495.1">
    <property type="nucleotide sequence ID" value="NZ_JAAGKO020000008.1"/>
</dbReference>
<evidence type="ECO:0008006" key="3">
    <source>
        <dbReference type="Google" id="ProtNLM"/>
    </source>
</evidence>
<comment type="caution">
    <text evidence="1">The sequence shown here is derived from an EMBL/GenBank/DDBJ whole genome shotgun (WGS) entry which is preliminary data.</text>
</comment>
<dbReference type="Proteomes" id="UP001156398">
    <property type="component" value="Unassembled WGS sequence"/>
</dbReference>
<name>A0ABT6VWA5_9ACTN</name>
<protein>
    <recommendedName>
        <fullName evidence="3">DUF4253 domain-containing protein</fullName>
    </recommendedName>
</protein>
<evidence type="ECO:0000313" key="1">
    <source>
        <dbReference type="EMBL" id="MDI5962772.1"/>
    </source>
</evidence>
<reference evidence="1 2" key="1">
    <citation type="submission" date="2023-05" db="EMBL/GenBank/DDBJ databases">
        <title>Streptantibioticus silvisoli sp. nov., acidotolerant actinomycetes 1 from pine litter.</title>
        <authorList>
            <person name="Swiecimska M."/>
            <person name="Golinska P."/>
            <person name="Sangal V."/>
            <person name="Wachnowicz B."/>
            <person name="Goodfellow M."/>
        </authorList>
    </citation>
    <scope>NUCLEOTIDE SEQUENCE [LARGE SCALE GENOMIC DNA]</scope>
    <source>
        <strain evidence="1 2">SL54</strain>
    </source>
</reference>
<gene>
    <name evidence="1" type="ORF">POF43_008605</name>
</gene>
<dbReference type="EMBL" id="JAAGKO020000008">
    <property type="protein sequence ID" value="MDI5962772.1"/>
    <property type="molecule type" value="Genomic_DNA"/>
</dbReference>
<proteinExistence type="predicted"/>
<accession>A0ABT6VWA5</accession>
<keyword evidence="2" id="KW-1185">Reference proteome</keyword>
<sequence length="292" mass="32028">MSYDVLVTGHHVPERLGGFLAALFDVSADRVFVGDMSEVDSWDKAAVDRSLVSCTYEPRSAELAWYLSIYADPADLPQQPSQAELSRRMSAELDTVTLFPEGTRTPEVFHFVTSGGTQGLVRFAEDEPGICEVSTPVPEFPAAAVAHFEDEVRYIPFPSPVTLRYFPADPGGGSFGDVRDRLTVWERLTVRMARNWPPLGWYGPSLYAADLECRDDITALLPELAEPERDNARTVLAVLDDAYRELTVQDGGAALVASGVIGADLVRGMPWYWQRGPLVLPWDPAEPAPAGA</sequence>
<evidence type="ECO:0000313" key="2">
    <source>
        <dbReference type="Proteomes" id="UP001156398"/>
    </source>
</evidence>
<organism evidence="1 2">
    <name type="scientific">Streptantibioticus silvisoli</name>
    <dbReference type="NCBI Taxonomy" id="2705255"/>
    <lineage>
        <taxon>Bacteria</taxon>
        <taxon>Bacillati</taxon>
        <taxon>Actinomycetota</taxon>
        <taxon>Actinomycetes</taxon>
        <taxon>Kitasatosporales</taxon>
        <taxon>Streptomycetaceae</taxon>
        <taxon>Streptantibioticus</taxon>
    </lineage>
</organism>